<keyword evidence="7" id="KW-0472">Membrane</keyword>
<protein>
    <recommendedName>
        <fullName evidence="10">Cholesterol 7-alpha-monooxygenase</fullName>
    </recommendedName>
</protein>
<dbReference type="Gene3D" id="1.10.630.10">
    <property type="entry name" value="Cytochrome P450"/>
    <property type="match status" value="2"/>
</dbReference>
<keyword evidence="5" id="KW-0753">Steroid metabolism</keyword>
<reference evidence="8 9" key="1">
    <citation type="journal article" date="2018" name="Nat. Ecol. Evol.">
        <title>Shark genomes provide insights into elasmobranch evolution and the origin of vertebrates.</title>
        <authorList>
            <person name="Hara Y"/>
            <person name="Yamaguchi K"/>
            <person name="Onimaru K"/>
            <person name="Kadota M"/>
            <person name="Koyanagi M"/>
            <person name="Keeley SD"/>
            <person name="Tatsumi K"/>
            <person name="Tanaka K"/>
            <person name="Motone F"/>
            <person name="Kageyama Y"/>
            <person name="Nozu R"/>
            <person name="Adachi N"/>
            <person name="Nishimura O"/>
            <person name="Nakagawa R"/>
            <person name="Tanegashima C"/>
            <person name="Kiyatake I"/>
            <person name="Matsumoto R"/>
            <person name="Murakumo K"/>
            <person name="Nishida K"/>
            <person name="Terakita A"/>
            <person name="Kuratani S"/>
            <person name="Sato K"/>
            <person name="Hyodo S Kuraku.S."/>
        </authorList>
    </citation>
    <scope>NUCLEOTIDE SEQUENCE [LARGE SCALE GENOMIC DNA]</scope>
</reference>
<dbReference type="STRING" id="137246.A0A401RRR2"/>
<dbReference type="GO" id="GO:0016705">
    <property type="term" value="F:oxidoreductase activity, acting on paired donors, with incorporation or reduction of molecular oxygen"/>
    <property type="evidence" value="ECO:0007669"/>
    <property type="project" value="InterPro"/>
</dbReference>
<dbReference type="GO" id="GO:0006699">
    <property type="term" value="P:bile acid biosynthetic process"/>
    <property type="evidence" value="ECO:0007669"/>
    <property type="project" value="TreeGrafter"/>
</dbReference>
<dbReference type="InterPro" id="IPR036396">
    <property type="entry name" value="Cyt_P450_sf"/>
</dbReference>
<dbReference type="GO" id="GO:0005506">
    <property type="term" value="F:iron ion binding"/>
    <property type="evidence" value="ECO:0007669"/>
    <property type="project" value="InterPro"/>
</dbReference>
<dbReference type="PANTHER" id="PTHR24304:SF4">
    <property type="entry name" value="CYTOCHROME P450"/>
    <property type="match status" value="1"/>
</dbReference>
<dbReference type="EMBL" id="BEZZ01001966">
    <property type="protein sequence ID" value="GCC20831.1"/>
    <property type="molecule type" value="Genomic_DNA"/>
</dbReference>
<keyword evidence="7" id="KW-0812">Transmembrane</keyword>
<dbReference type="OrthoDB" id="6692864at2759"/>
<evidence type="ECO:0000256" key="3">
    <source>
        <dbReference type="ARBA" id="ARBA00022723"/>
    </source>
</evidence>
<dbReference type="GO" id="GO:0042632">
    <property type="term" value="P:cholesterol homeostasis"/>
    <property type="evidence" value="ECO:0007669"/>
    <property type="project" value="TreeGrafter"/>
</dbReference>
<feature type="binding site" description="axial binding residue" evidence="6">
    <location>
        <position position="263"/>
    </location>
    <ligand>
        <name>heme</name>
        <dbReference type="ChEBI" id="CHEBI:30413"/>
    </ligand>
    <ligandPart>
        <name>Fe</name>
        <dbReference type="ChEBI" id="CHEBI:18248"/>
    </ligandPart>
</feature>
<dbReference type="PANTHER" id="PTHR24304">
    <property type="entry name" value="CYTOCHROME P450 FAMILY 7"/>
    <property type="match status" value="1"/>
</dbReference>
<evidence type="ECO:0000313" key="9">
    <source>
        <dbReference type="Proteomes" id="UP000287033"/>
    </source>
</evidence>
<evidence type="ECO:0000256" key="2">
    <source>
        <dbReference type="ARBA" id="ARBA00022617"/>
    </source>
</evidence>
<dbReference type="Pfam" id="PF00067">
    <property type="entry name" value="p450"/>
    <property type="match status" value="1"/>
</dbReference>
<dbReference type="InterPro" id="IPR001128">
    <property type="entry name" value="Cyt_P450"/>
</dbReference>
<dbReference type="InterPro" id="IPR050529">
    <property type="entry name" value="CYP450_sterol_14alpha_dmase"/>
</dbReference>
<feature type="transmembrane region" description="Helical" evidence="7">
    <location>
        <begin position="6"/>
        <end position="23"/>
    </location>
</feature>
<evidence type="ECO:0000256" key="4">
    <source>
        <dbReference type="ARBA" id="ARBA00023004"/>
    </source>
</evidence>
<gene>
    <name evidence="8" type="ORF">chiPu_0019399</name>
</gene>
<dbReference type="PRINTS" id="PR00465">
    <property type="entry name" value="EP450IV"/>
</dbReference>
<keyword evidence="2 6" id="KW-0349">Heme</keyword>
<name>A0A401RRR2_CHIPU</name>
<comment type="caution">
    <text evidence="8">The sequence shown here is derived from an EMBL/GenBank/DDBJ whole genome shotgun (WGS) entry which is preliminary data.</text>
</comment>
<keyword evidence="9" id="KW-1185">Reference proteome</keyword>
<sequence length="321" mass="36748">MAALNVWIVGTLAALSLSLFLLLKIRRRREGEPPIENGWIPYIGCALEFGANPLKFLQIRQKKYGDAFTCKIAGNFITFITDPFSYSSVIRHGKNLDFQTIALKISRRFTTFIIWFYIIYRSQEALKAVKNEIENLLCVTNQKPGDINNPIIFTREQLDSMTAMGSLINESLRLSSASIMLRVATEDFVLTLDGGAKLAIRKGDQIGLYPQQLHFDPDIYEDPLVFKYDRFMDENGREKTTFYKNGRKLKYYLMPFGSGTSMCPGRYFAINEIKQFLALLLCYYDMELLDASAPIPLLDNSRVGFGILQPSHDIQFCYRLK</sequence>
<dbReference type="InterPro" id="IPR002403">
    <property type="entry name" value="Cyt_P450_E_grp-IV"/>
</dbReference>
<evidence type="ECO:0000256" key="7">
    <source>
        <dbReference type="SAM" id="Phobius"/>
    </source>
</evidence>
<evidence type="ECO:0000256" key="6">
    <source>
        <dbReference type="PIRSR" id="PIRSR602403-1"/>
    </source>
</evidence>
<evidence type="ECO:0000256" key="5">
    <source>
        <dbReference type="ARBA" id="ARBA00023221"/>
    </source>
</evidence>
<dbReference type="Proteomes" id="UP000287033">
    <property type="component" value="Unassembled WGS sequence"/>
</dbReference>
<organism evidence="8 9">
    <name type="scientific">Chiloscyllium punctatum</name>
    <name type="common">Brownbanded bambooshark</name>
    <name type="synonym">Hemiscyllium punctatum</name>
    <dbReference type="NCBI Taxonomy" id="137246"/>
    <lineage>
        <taxon>Eukaryota</taxon>
        <taxon>Metazoa</taxon>
        <taxon>Chordata</taxon>
        <taxon>Craniata</taxon>
        <taxon>Vertebrata</taxon>
        <taxon>Chondrichthyes</taxon>
        <taxon>Elasmobranchii</taxon>
        <taxon>Galeomorphii</taxon>
        <taxon>Galeoidea</taxon>
        <taxon>Orectolobiformes</taxon>
        <taxon>Hemiscylliidae</taxon>
        <taxon>Chiloscyllium</taxon>
    </lineage>
</organism>
<proteinExistence type="inferred from homology"/>
<keyword evidence="5" id="KW-0443">Lipid metabolism</keyword>
<comment type="cofactor">
    <cofactor evidence="6">
        <name>heme</name>
        <dbReference type="ChEBI" id="CHEBI:30413"/>
    </cofactor>
</comment>
<accession>A0A401RRR2</accession>
<evidence type="ECO:0000313" key="8">
    <source>
        <dbReference type="EMBL" id="GCC20831.1"/>
    </source>
</evidence>
<keyword evidence="4 6" id="KW-0408">Iron</keyword>
<dbReference type="GO" id="GO:0008395">
    <property type="term" value="F:steroid hydroxylase activity"/>
    <property type="evidence" value="ECO:0007669"/>
    <property type="project" value="TreeGrafter"/>
</dbReference>
<keyword evidence="3 6" id="KW-0479">Metal-binding</keyword>
<keyword evidence="7" id="KW-1133">Transmembrane helix</keyword>
<dbReference type="AlphaFoldDB" id="A0A401RRR2"/>
<dbReference type="SUPFAM" id="SSF48264">
    <property type="entry name" value="Cytochrome P450"/>
    <property type="match status" value="2"/>
</dbReference>
<evidence type="ECO:0000256" key="1">
    <source>
        <dbReference type="ARBA" id="ARBA00010617"/>
    </source>
</evidence>
<comment type="similarity">
    <text evidence="1">Belongs to the cytochrome P450 family.</text>
</comment>
<dbReference type="GO" id="GO:0020037">
    <property type="term" value="F:heme binding"/>
    <property type="evidence" value="ECO:0007669"/>
    <property type="project" value="InterPro"/>
</dbReference>
<evidence type="ECO:0008006" key="10">
    <source>
        <dbReference type="Google" id="ProtNLM"/>
    </source>
</evidence>